<dbReference type="InterPro" id="IPR008331">
    <property type="entry name" value="Ferritin_DPS_dom"/>
</dbReference>
<feature type="binding site" evidence="8">
    <location>
        <position position="53"/>
    </location>
    <ligand>
        <name>Fe cation</name>
        <dbReference type="ChEBI" id="CHEBI:24875"/>
        <label>1</label>
    </ligand>
</feature>
<dbReference type="PROSITE" id="PS50905">
    <property type="entry name" value="FERRITIN_LIKE"/>
    <property type="match status" value="1"/>
</dbReference>
<evidence type="ECO:0000256" key="5">
    <source>
        <dbReference type="ARBA" id="ARBA00022723"/>
    </source>
</evidence>
<evidence type="ECO:0000256" key="4">
    <source>
        <dbReference type="ARBA" id="ARBA00022617"/>
    </source>
</evidence>
<comment type="caution">
    <text evidence="10">The sequence shown here is derived from an EMBL/GenBank/DDBJ whole genome shotgun (WGS) entry which is preliminary data.</text>
</comment>
<evidence type="ECO:0000256" key="3">
    <source>
        <dbReference type="ARBA" id="ARBA00022434"/>
    </source>
</evidence>
<feature type="binding site" evidence="8">
    <location>
        <position position="50"/>
    </location>
    <ligand>
        <name>Fe cation</name>
        <dbReference type="ChEBI" id="CHEBI:24875"/>
        <label>1</label>
    </ligand>
</feature>
<comment type="function">
    <text evidence="7">Iron-storage protein, whose ferroxidase center binds Fe(2+), oxidizes it using dioxygen to Fe(3+), and participates in the subsequent Fe(3+) oxide mineral core formation within the central cavity of the BFR protein shell.</text>
</comment>
<comment type="cofactor">
    <cofactor evidence="1">
        <name>heme b</name>
        <dbReference type="ChEBI" id="CHEBI:60344"/>
    </cofactor>
</comment>
<dbReference type="GO" id="GO:0006826">
    <property type="term" value="P:iron ion transport"/>
    <property type="evidence" value="ECO:0007669"/>
    <property type="project" value="InterPro"/>
</dbReference>
<dbReference type="OrthoDB" id="9800505at2"/>
<dbReference type="GO" id="GO:0008199">
    <property type="term" value="F:ferric iron binding"/>
    <property type="evidence" value="ECO:0007669"/>
    <property type="project" value="InterPro"/>
</dbReference>
<dbReference type="GO" id="GO:0005829">
    <property type="term" value="C:cytosol"/>
    <property type="evidence" value="ECO:0007669"/>
    <property type="project" value="TreeGrafter"/>
</dbReference>
<evidence type="ECO:0000256" key="2">
    <source>
        <dbReference type="ARBA" id="ARBA00008093"/>
    </source>
</evidence>
<keyword evidence="6 7" id="KW-0408">Iron</keyword>
<dbReference type="GO" id="GO:0006879">
    <property type="term" value="P:intracellular iron ion homeostasis"/>
    <property type="evidence" value="ECO:0007669"/>
    <property type="project" value="UniProtKB-KW"/>
</dbReference>
<feature type="binding site" evidence="8">
    <location>
        <position position="93"/>
    </location>
    <ligand>
        <name>Fe cation</name>
        <dbReference type="ChEBI" id="CHEBI:24875"/>
        <label>2</label>
    </ligand>
</feature>
<feature type="binding site" evidence="8">
    <location>
        <position position="126"/>
    </location>
    <ligand>
        <name>Fe cation</name>
        <dbReference type="ChEBI" id="CHEBI:24875"/>
        <label>2</label>
    </ligand>
</feature>
<dbReference type="InterPro" id="IPR012347">
    <property type="entry name" value="Ferritin-like"/>
</dbReference>
<protein>
    <recommendedName>
        <fullName evidence="7">Bacterioferritin</fullName>
        <ecNumber evidence="7">1.16.3.1</ecNumber>
    </recommendedName>
</protein>
<keyword evidence="3 7" id="KW-0409">Iron storage</keyword>
<evidence type="ECO:0000313" key="10">
    <source>
        <dbReference type="EMBL" id="THH34496.1"/>
    </source>
</evidence>
<feature type="binding site" evidence="8">
    <location>
        <position position="129"/>
    </location>
    <ligand>
        <name>Fe cation</name>
        <dbReference type="ChEBI" id="CHEBI:24875"/>
        <label>2</label>
    </ligand>
</feature>
<dbReference type="InterPro" id="IPR009078">
    <property type="entry name" value="Ferritin-like_SF"/>
</dbReference>
<dbReference type="GO" id="GO:0004322">
    <property type="term" value="F:ferroxidase activity"/>
    <property type="evidence" value="ECO:0007669"/>
    <property type="project" value="UniProtKB-EC"/>
</dbReference>
<dbReference type="Gene3D" id="1.20.1260.10">
    <property type="match status" value="1"/>
</dbReference>
<dbReference type="Pfam" id="PF00210">
    <property type="entry name" value="Ferritin"/>
    <property type="match status" value="1"/>
</dbReference>
<proteinExistence type="inferred from homology"/>
<dbReference type="PRINTS" id="PR00601">
    <property type="entry name" value="BACFERRITIN"/>
</dbReference>
<comment type="similarity">
    <text evidence="2 7">Belongs to the bacterioferritin family.</text>
</comment>
<dbReference type="CDD" id="cd00907">
    <property type="entry name" value="Bacterioferritin"/>
    <property type="match status" value="1"/>
</dbReference>
<dbReference type="RefSeq" id="WP_136464635.1">
    <property type="nucleotide sequence ID" value="NZ_SRKY01000006.1"/>
</dbReference>
<keyword evidence="4" id="KW-0349">Heme</keyword>
<feature type="domain" description="Ferritin-like diiron" evidence="9">
    <location>
        <begin position="1"/>
        <end position="144"/>
    </location>
</feature>
<evidence type="ECO:0000313" key="11">
    <source>
        <dbReference type="Proteomes" id="UP000306602"/>
    </source>
</evidence>
<feature type="binding site" evidence="8">
    <location>
        <position position="50"/>
    </location>
    <ligand>
        <name>Fe cation</name>
        <dbReference type="ChEBI" id="CHEBI:24875"/>
        <label>2</label>
    </ligand>
</feature>
<keyword evidence="11" id="KW-1185">Reference proteome</keyword>
<feature type="binding site" evidence="8">
    <location>
        <position position="17"/>
    </location>
    <ligand>
        <name>Fe cation</name>
        <dbReference type="ChEBI" id="CHEBI:24875"/>
        <label>1</label>
    </ligand>
</feature>
<organism evidence="10 11">
    <name type="scientific">Aliishimia ponticola</name>
    <dbReference type="NCBI Taxonomy" id="2499833"/>
    <lineage>
        <taxon>Bacteria</taxon>
        <taxon>Pseudomonadati</taxon>
        <taxon>Pseudomonadota</taxon>
        <taxon>Alphaproteobacteria</taxon>
        <taxon>Rhodobacterales</taxon>
        <taxon>Paracoccaceae</taxon>
        <taxon>Aliishimia</taxon>
    </lineage>
</organism>
<accession>A0A4S4N5W3</accession>
<evidence type="ECO:0000256" key="6">
    <source>
        <dbReference type="ARBA" id="ARBA00023004"/>
    </source>
</evidence>
<dbReference type="EMBL" id="SRKY01000006">
    <property type="protein sequence ID" value="THH34496.1"/>
    <property type="molecule type" value="Genomic_DNA"/>
</dbReference>
<dbReference type="EC" id="1.16.3.1" evidence="7"/>
<evidence type="ECO:0000256" key="7">
    <source>
        <dbReference type="PIRNR" id="PIRNR002560"/>
    </source>
</evidence>
<evidence type="ECO:0000259" key="9">
    <source>
        <dbReference type="PROSITE" id="PS50905"/>
    </source>
</evidence>
<gene>
    <name evidence="10" type="ORF">E4Z66_18890</name>
</gene>
<name>A0A4S4N5W3_9RHOB</name>
<dbReference type="AlphaFoldDB" id="A0A4S4N5W3"/>
<evidence type="ECO:0000256" key="1">
    <source>
        <dbReference type="ARBA" id="ARBA00001970"/>
    </source>
</evidence>
<reference evidence="10 11" key="1">
    <citation type="submission" date="2019-04" db="EMBL/GenBank/DDBJ databases">
        <title>Shimia ponticola sp. nov., isolated from seawater.</title>
        <authorList>
            <person name="Kim Y.-O."/>
            <person name="Yoon J.-H."/>
        </authorList>
    </citation>
    <scope>NUCLEOTIDE SEQUENCE [LARGE SCALE GENOMIC DNA]</scope>
    <source>
        <strain evidence="10 11">MYP11</strain>
    </source>
</reference>
<dbReference type="SUPFAM" id="SSF47240">
    <property type="entry name" value="Ferritin-like"/>
    <property type="match status" value="1"/>
</dbReference>
<dbReference type="Proteomes" id="UP000306602">
    <property type="component" value="Unassembled WGS sequence"/>
</dbReference>
<keyword evidence="5 7" id="KW-0479">Metal-binding</keyword>
<evidence type="ECO:0000256" key="8">
    <source>
        <dbReference type="PIRSR" id="PIRSR002560-1"/>
    </source>
</evidence>
<feature type="binding site" evidence="8">
    <location>
        <position position="126"/>
    </location>
    <ligand>
        <name>Fe cation</name>
        <dbReference type="ChEBI" id="CHEBI:24875"/>
        <label>1</label>
    </ligand>
</feature>
<dbReference type="GO" id="GO:0020037">
    <property type="term" value="F:heme binding"/>
    <property type="evidence" value="ECO:0007669"/>
    <property type="project" value="TreeGrafter"/>
</dbReference>
<dbReference type="PIRSF" id="PIRSF002560">
    <property type="entry name" value="Bacterioferritin"/>
    <property type="match status" value="1"/>
</dbReference>
<sequence length="162" mass="18094">MSNDTTLKNLNTALQMELTAAHQYQLHAQVLDDWGLDRLAAKMREEFAEELGHSDRFMTRIFELGGEPEMAFAAPPKVAGSLSEMFSSDLKDEKEAITFYTRASKAAYDADDLASKALFEEIAIDEVGHQNWLDLQLSLLDRLGEERYASKFVGAAEENADA</sequence>
<dbReference type="InterPro" id="IPR002024">
    <property type="entry name" value="Bacterioferritin"/>
</dbReference>
<dbReference type="PANTHER" id="PTHR30295:SF0">
    <property type="entry name" value="BACTERIOFERRITIN"/>
    <property type="match status" value="1"/>
</dbReference>
<feature type="binding site" evidence="8">
    <location>
        <position position="49"/>
    </location>
    <ligand>
        <name>Fe cation</name>
        <dbReference type="ChEBI" id="CHEBI:24875"/>
        <label>3</label>
    </ligand>
</feature>
<dbReference type="InterPro" id="IPR009040">
    <property type="entry name" value="Ferritin-like_diiron"/>
</dbReference>
<comment type="catalytic activity">
    <reaction evidence="7">
        <text>4 Fe(2+) + O2 + 4 H(+) = 4 Fe(3+) + 2 H2O</text>
        <dbReference type="Rhea" id="RHEA:11148"/>
        <dbReference type="ChEBI" id="CHEBI:15377"/>
        <dbReference type="ChEBI" id="CHEBI:15378"/>
        <dbReference type="ChEBI" id="CHEBI:15379"/>
        <dbReference type="ChEBI" id="CHEBI:29033"/>
        <dbReference type="ChEBI" id="CHEBI:29034"/>
        <dbReference type="EC" id="1.16.3.1"/>
    </reaction>
</comment>
<dbReference type="PANTHER" id="PTHR30295">
    <property type="entry name" value="BACTERIOFERRITIN"/>
    <property type="match status" value="1"/>
</dbReference>